<dbReference type="EMBL" id="JAULUE010002067">
    <property type="protein sequence ID" value="KAK5876603.1"/>
    <property type="molecule type" value="Genomic_DNA"/>
</dbReference>
<evidence type="ECO:0000313" key="2">
    <source>
        <dbReference type="Proteomes" id="UP001335648"/>
    </source>
</evidence>
<sequence length="84" mass="9245">MAHIMPNLGRLPLVPKYREHELKWYTEGQTEGNGVNASPHRPDEGSPILCGWVKASPLSKSPSVALSGRLVGMQHQSLIHHSPE</sequence>
<organism evidence="1 2">
    <name type="scientific">Champsocephalus esox</name>
    <name type="common">pike icefish</name>
    <dbReference type="NCBI Taxonomy" id="159716"/>
    <lineage>
        <taxon>Eukaryota</taxon>
        <taxon>Metazoa</taxon>
        <taxon>Chordata</taxon>
        <taxon>Craniata</taxon>
        <taxon>Vertebrata</taxon>
        <taxon>Euteleostomi</taxon>
        <taxon>Actinopterygii</taxon>
        <taxon>Neopterygii</taxon>
        <taxon>Teleostei</taxon>
        <taxon>Neoteleostei</taxon>
        <taxon>Acanthomorphata</taxon>
        <taxon>Eupercaria</taxon>
        <taxon>Perciformes</taxon>
        <taxon>Notothenioidei</taxon>
        <taxon>Channichthyidae</taxon>
        <taxon>Champsocephalus</taxon>
    </lineage>
</organism>
<comment type="caution">
    <text evidence="1">The sequence shown here is derived from an EMBL/GenBank/DDBJ whole genome shotgun (WGS) entry which is preliminary data.</text>
</comment>
<protein>
    <submittedName>
        <fullName evidence="1">Uncharacterized protein</fullName>
    </submittedName>
</protein>
<name>A0AAN8B1S8_9TELE</name>
<reference evidence="1 2" key="1">
    <citation type="journal article" date="2023" name="Mol. Biol. Evol.">
        <title>Genomics of Secondarily Temperate Adaptation in the Only Non-Antarctic Icefish.</title>
        <authorList>
            <person name="Rivera-Colon A.G."/>
            <person name="Rayamajhi N."/>
            <person name="Minhas B.F."/>
            <person name="Madrigal G."/>
            <person name="Bilyk K.T."/>
            <person name="Yoon V."/>
            <person name="Hune M."/>
            <person name="Gregory S."/>
            <person name="Cheng C.H.C."/>
            <person name="Catchen J.M."/>
        </authorList>
    </citation>
    <scope>NUCLEOTIDE SEQUENCE [LARGE SCALE GENOMIC DNA]</scope>
    <source>
        <strain evidence="1">JC2023a</strain>
    </source>
</reference>
<accession>A0AAN8B1S8</accession>
<dbReference type="Proteomes" id="UP001335648">
    <property type="component" value="Unassembled WGS sequence"/>
</dbReference>
<proteinExistence type="predicted"/>
<gene>
    <name evidence="1" type="ORF">CesoFtcFv8_025938</name>
</gene>
<dbReference type="AlphaFoldDB" id="A0AAN8B1S8"/>
<keyword evidence="2" id="KW-1185">Reference proteome</keyword>
<evidence type="ECO:0000313" key="1">
    <source>
        <dbReference type="EMBL" id="KAK5876603.1"/>
    </source>
</evidence>